<dbReference type="Pfam" id="PF22848">
    <property type="entry name" value="ASD1_dom"/>
    <property type="match status" value="1"/>
</dbReference>
<dbReference type="FunFam" id="2.60.120.260:FF:000063">
    <property type="entry name" value="Putative alpha-L-arabinofuranosidase family protein"/>
    <property type="match status" value="1"/>
</dbReference>
<dbReference type="PANTHER" id="PTHR31776">
    <property type="entry name" value="ALPHA-L-ARABINOFURANOSIDASE 1"/>
    <property type="match status" value="1"/>
</dbReference>
<dbReference type="InterPro" id="IPR055235">
    <property type="entry name" value="ASD1_cat"/>
</dbReference>
<evidence type="ECO:0000256" key="2">
    <source>
        <dbReference type="ARBA" id="ARBA00004141"/>
    </source>
</evidence>
<keyword evidence="10" id="KW-0677">Repeat</keyword>
<dbReference type="InterPro" id="IPR051563">
    <property type="entry name" value="Glycosyl_Hydrolase_51"/>
</dbReference>
<evidence type="ECO:0000256" key="9">
    <source>
        <dbReference type="ARBA" id="ARBA00022729"/>
    </source>
</evidence>
<dbReference type="EnsemblPlants" id="EMT33128">
    <property type="protein sequence ID" value="EMT33128"/>
    <property type="gene ID" value="F775_09069"/>
</dbReference>
<keyword evidence="7" id="KW-0272">Extracellular matrix</keyword>
<dbReference type="AlphaFoldDB" id="M8CFW8"/>
<evidence type="ECO:0000256" key="5">
    <source>
        <dbReference type="ARBA" id="ARBA00012670"/>
    </source>
</evidence>
<dbReference type="SMART" id="SM00813">
    <property type="entry name" value="Alpha-L-AF_C"/>
    <property type="match status" value="1"/>
</dbReference>
<evidence type="ECO:0000256" key="10">
    <source>
        <dbReference type="ARBA" id="ARBA00022737"/>
    </source>
</evidence>
<dbReference type="Pfam" id="PF00230">
    <property type="entry name" value="MIP"/>
    <property type="match status" value="1"/>
</dbReference>
<dbReference type="Gene3D" id="1.20.1080.10">
    <property type="entry name" value="Glycerol uptake facilitator protein"/>
    <property type="match status" value="1"/>
</dbReference>
<keyword evidence="9" id="KW-0732">Signal</keyword>
<evidence type="ECO:0000256" key="6">
    <source>
        <dbReference type="ARBA" id="ARBA00022525"/>
    </source>
</evidence>
<dbReference type="FunFam" id="3.20.20.80:FF:000025">
    <property type="entry name" value="Alpha-L-arabinofuranosidase 1"/>
    <property type="match status" value="1"/>
</dbReference>
<keyword evidence="12" id="KW-1133">Transmembrane helix</keyword>
<dbReference type="Pfam" id="PF06964">
    <property type="entry name" value="Alpha-L-AF_C"/>
    <property type="match status" value="1"/>
</dbReference>
<feature type="domain" description="Alpha-L-arabinofuranosidase C-terminal" evidence="16">
    <location>
        <begin position="473"/>
        <end position="658"/>
    </location>
</feature>
<dbReference type="InterPro" id="IPR023271">
    <property type="entry name" value="Aquaporin-like"/>
</dbReference>
<dbReference type="PANTHER" id="PTHR31776:SF0">
    <property type="entry name" value="ALPHA-L-ARABINOFURANOSIDASE 1"/>
    <property type="match status" value="1"/>
</dbReference>
<keyword evidence="8" id="KW-0812">Transmembrane</keyword>
<evidence type="ECO:0000256" key="14">
    <source>
        <dbReference type="ARBA" id="ARBA00023180"/>
    </source>
</evidence>
<dbReference type="InterPro" id="IPR010720">
    <property type="entry name" value="Alpha-L-AF_C"/>
</dbReference>
<comment type="catalytic activity">
    <reaction evidence="1">
        <text>Hydrolysis of terminal non-reducing alpha-L-arabinofuranoside residues in alpha-L-arabinosides.</text>
        <dbReference type="EC" id="3.2.1.55"/>
    </reaction>
</comment>
<evidence type="ECO:0000256" key="13">
    <source>
        <dbReference type="ARBA" id="ARBA00023136"/>
    </source>
</evidence>
<dbReference type="SUPFAM" id="SSF81338">
    <property type="entry name" value="Aquaporin-like"/>
    <property type="match status" value="1"/>
</dbReference>
<proteinExistence type="inferred from homology"/>
<dbReference type="GO" id="GO:0015267">
    <property type="term" value="F:channel activity"/>
    <property type="evidence" value="ECO:0007669"/>
    <property type="project" value="InterPro"/>
</dbReference>
<dbReference type="EC" id="3.2.1.55" evidence="5"/>
<comment type="subcellular location">
    <subcellularLocation>
        <location evidence="2">Membrane</location>
        <topology evidence="2">Multi-pass membrane protein</topology>
    </subcellularLocation>
    <subcellularLocation>
        <location evidence="3">Secreted</location>
        <location evidence="3">Extracellular space</location>
        <location evidence="3">Extracellular matrix</location>
    </subcellularLocation>
</comment>
<evidence type="ECO:0000256" key="3">
    <source>
        <dbReference type="ARBA" id="ARBA00004498"/>
    </source>
</evidence>
<evidence type="ECO:0000256" key="8">
    <source>
        <dbReference type="ARBA" id="ARBA00022692"/>
    </source>
</evidence>
<evidence type="ECO:0000256" key="15">
    <source>
        <dbReference type="ARBA" id="ARBA00082101"/>
    </source>
</evidence>
<dbReference type="InterPro" id="IPR000425">
    <property type="entry name" value="MIP"/>
</dbReference>
<dbReference type="SUPFAM" id="SSF51445">
    <property type="entry name" value="(Trans)glycosidases"/>
    <property type="match status" value="1"/>
</dbReference>
<dbReference type="GO" id="GO:0016020">
    <property type="term" value="C:membrane"/>
    <property type="evidence" value="ECO:0007669"/>
    <property type="project" value="UniProtKB-SubCell"/>
</dbReference>
<evidence type="ECO:0000256" key="7">
    <source>
        <dbReference type="ARBA" id="ARBA00022530"/>
    </source>
</evidence>
<organism evidence="17">
    <name type="scientific">Aegilops tauschii</name>
    <name type="common">Tausch's goatgrass</name>
    <name type="synonym">Aegilops squarrosa</name>
    <dbReference type="NCBI Taxonomy" id="37682"/>
    <lineage>
        <taxon>Eukaryota</taxon>
        <taxon>Viridiplantae</taxon>
        <taxon>Streptophyta</taxon>
        <taxon>Embryophyta</taxon>
        <taxon>Tracheophyta</taxon>
        <taxon>Spermatophyta</taxon>
        <taxon>Magnoliopsida</taxon>
        <taxon>Liliopsida</taxon>
        <taxon>Poales</taxon>
        <taxon>Poaceae</taxon>
        <taxon>BOP clade</taxon>
        <taxon>Pooideae</taxon>
        <taxon>Triticodae</taxon>
        <taxon>Triticeae</taxon>
        <taxon>Triticinae</taxon>
        <taxon>Aegilops</taxon>
    </lineage>
</organism>
<dbReference type="GO" id="GO:0046373">
    <property type="term" value="P:L-arabinose metabolic process"/>
    <property type="evidence" value="ECO:0007669"/>
    <property type="project" value="InterPro"/>
</dbReference>
<evidence type="ECO:0000256" key="4">
    <source>
        <dbReference type="ARBA" id="ARBA00007186"/>
    </source>
</evidence>
<sequence>MAVPRRSLDGRLFWVLGLVCAMYQIFFVRSAAGQTAQLSVNASPQNTQMIPENMFGIFFEEINHAGAGGLWAELVNNRGFEAGGPNTPSNIDPWLIIGDESNIIVATDRSSCFATNPIALRMEVLCESSGNDVCPPGGVGIYNPGFWGMNIEEAKVYKVSMYIMSSDSMDLTVSLTSSDGLQNLAAYTITADKEDFKEWTKVEFDLQSSERNPNSRLQLTTRTSGIVWFDQVSLMPSETYMRHGYRKDLASMLANLKPKILKFPGGNYVMGNYLSNAFRWSETVGPWEERPGHFNDVWGYWTDDGLGFFEFLQLAEDLGACPVWVVNDGASRNEQVPSATIAAFVKDVVDGIEFARGDPGTSWGSVRAAMGHPEPFQLNYISMGNQECSMHYYKGKQPLSKLLFLENYRKFYSAIKASYPDIKIISSCDRSTISPVEPADLYDVHVYTSSGDMFSKSSMFDSTPRGGPKAIVSEYAVTGNDAGRGTLVAALAEAAFLIGLERNSDAVEMASCAPLFVNDNDRRWSPDAIVFNSWQHYGCPNYWMLHFFKESSGASLHPSTIQVSNYNQLVASAITWQNSKDGNTYLKIKVLNFGNKAIDLSISITGLENEIQTFGSVKTVLTSGSLRDENSFQQPDKLAVYNVLGLGGRPEGEAAKVSLSVVYMFLFAWLESATGGASYNPLTAISGALASRGGIALYLFTVFVRVPAQVIGAVIGVMLMRFAFPKVGKGAALSVGVHHGALTEGLATLMVVMVSLTLKKKEQGFFVKTWIASIWKMTIHILSSDMTGGIMNPASAFAWAYARGDHTSFDHLLVYWLAPLQATLVGVWVVTFLTKPKKTKEQEADKNKNKKE</sequence>
<name>M8CFW8_AEGTA</name>
<evidence type="ECO:0000256" key="12">
    <source>
        <dbReference type="ARBA" id="ARBA00022989"/>
    </source>
</evidence>
<dbReference type="Gene3D" id="2.60.120.260">
    <property type="entry name" value="Galactose-binding domain-like"/>
    <property type="match status" value="1"/>
</dbReference>
<accession>M8CFW8</accession>
<keyword evidence="14" id="KW-0325">Glycoprotein</keyword>
<keyword evidence="6" id="KW-0964">Secreted</keyword>
<evidence type="ECO:0000313" key="17">
    <source>
        <dbReference type="EnsemblPlants" id="EMT33128"/>
    </source>
</evidence>
<reference evidence="17" key="1">
    <citation type="submission" date="2015-06" db="UniProtKB">
        <authorList>
            <consortium name="EnsemblPlants"/>
        </authorList>
    </citation>
    <scope>IDENTIFICATION</scope>
</reference>
<keyword evidence="13" id="KW-0472">Membrane</keyword>
<comment type="similarity">
    <text evidence="4">Belongs to the glycosyl hydrolase 51 family.</text>
</comment>
<dbReference type="InterPro" id="IPR017853">
    <property type="entry name" value="GH"/>
</dbReference>
<dbReference type="GO" id="GO:0046556">
    <property type="term" value="F:alpha-L-arabinofuranosidase activity"/>
    <property type="evidence" value="ECO:0007669"/>
    <property type="project" value="UniProtKB-EC"/>
</dbReference>
<evidence type="ECO:0000259" key="16">
    <source>
        <dbReference type="SMART" id="SM00813"/>
    </source>
</evidence>
<evidence type="ECO:0000256" key="11">
    <source>
        <dbReference type="ARBA" id="ARBA00022801"/>
    </source>
</evidence>
<protein>
    <recommendedName>
        <fullName evidence="5">non-reducing end alpha-L-arabinofuranosidase</fullName>
        <ecNumber evidence="5">3.2.1.55</ecNumber>
    </recommendedName>
    <alternativeName>
        <fullName evidence="15">Beta-D-xylosidase</fullName>
    </alternativeName>
</protein>
<dbReference type="Gene3D" id="3.20.20.80">
    <property type="entry name" value="Glycosidases"/>
    <property type="match status" value="1"/>
</dbReference>
<keyword evidence="11" id="KW-0378">Hydrolase</keyword>
<evidence type="ECO:0000256" key="1">
    <source>
        <dbReference type="ARBA" id="ARBA00001462"/>
    </source>
</evidence>